<proteinExistence type="predicted"/>
<dbReference type="AlphaFoldDB" id="K2GXQ0"/>
<organism evidence="1">
    <name type="scientific">uncultured bacterium</name>
    <name type="common">gcode 4</name>
    <dbReference type="NCBI Taxonomy" id="1234023"/>
    <lineage>
        <taxon>Bacteria</taxon>
        <taxon>environmental samples</taxon>
    </lineage>
</organism>
<accession>K2GXQ0</accession>
<sequence length="225" mass="28203">MNWLNDIILMKEYFENIEEFRYILKNPYVLEVYLKFHKYWDPTYYIADMTWEFSWFASSHFMEMVKQSEVLWYFIKEYFLNKDLYTESEIESNKAMFMTFLIKINNLLRRCYDSWDMKNLSENLGNIFKESDKFFDFTVPADAIYDLKDVNWSLLWFSRKEPIRQIDLFPHIFIYIVYFVFKRSMKTKYWILMIICDYMKDNEWQFMNYKLIWEMIEEYVELSSE</sequence>
<name>K2GXQ0_9BACT</name>
<comment type="caution">
    <text evidence="1">The sequence shown here is derived from an EMBL/GenBank/DDBJ whole genome shotgun (WGS) entry which is preliminary data.</text>
</comment>
<dbReference type="EMBL" id="AMFJ01000360">
    <property type="protein sequence ID" value="EKE28200.1"/>
    <property type="molecule type" value="Genomic_DNA"/>
</dbReference>
<gene>
    <name evidence="1" type="ORF">ACD_3C00086G0044</name>
</gene>
<evidence type="ECO:0000313" key="1">
    <source>
        <dbReference type="EMBL" id="EKE28200.1"/>
    </source>
</evidence>
<reference evidence="1" key="1">
    <citation type="journal article" date="2012" name="Science">
        <title>Fermentation, hydrogen, and sulfur metabolism in multiple uncultivated bacterial phyla.</title>
        <authorList>
            <person name="Wrighton K.C."/>
            <person name="Thomas B.C."/>
            <person name="Sharon I."/>
            <person name="Miller C.S."/>
            <person name="Castelle C.J."/>
            <person name="VerBerkmoes N.C."/>
            <person name="Wilkins M.J."/>
            <person name="Hettich R.L."/>
            <person name="Lipton M.S."/>
            <person name="Williams K.H."/>
            <person name="Long P.E."/>
            <person name="Banfield J.F."/>
        </authorList>
    </citation>
    <scope>NUCLEOTIDE SEQUENCE [LARGE SCALE GENOMIC DNA]</scope>
</reference>
<protein>
    <submittedName>
        <fullName evidence="1">Uncharacterized protein</fullName>
    </submittedName>
</protein>